<sequence length="8" mass="1076">MARWLEDR</sequence>
<dbReference type="Proteomes" id="UP001154282">
    <property type="component" value="Unassembled WGS sequence"/>
</dbReference>
<accession>A0AAV0KLA5</accession>
<protein>
    <submittedName>
        <fullName evidence="1">Uncharacterized protein</fullName>
    </submittedName>
</protein>
<reference evidence="1" key="1">
    <citation type="submission" date="2022-08" db="EMBL/GenBank/DDBJ databases">
        <authorList>
            <person name="Gutierrez-Valencia J."/>
        </authorList>
    </citation>
    <scope>NUCLEOTIDE SEQUENCE</scope>
</reference>
<gene>
    <name evidence="1" type="ORF">LITE_LOCUS19257</name>
</gene>
<evidence type="ECO:0000313" key="1">
    <source>
        <dbReference type="EMBL" id="CAI0422776.1"/>
    </source>
</evidence>
<keyword evidence="2" id="KW-1185">Reference proteome</keyword>
<name>A0AAV0KLA5_9ROSI</name>
<dbReference type="EMBL" id="CAMGYJ010000005">
    <property type="protein sequence ID" value="CAI0422776.1"/>
    <property type="molecule type" value="Genomic_DNA"/>
</dbReference>
<evidence type="ECO:0000313" key="2">
    <source>
        <dbReference type="Proteomes" id="UP001154282"/>
    </source>
</evidence>
<proteinExistence type="predicted"/>
<comment type="caution">
    <text evidence="1">The sequence shown here is derived from an EMBL/GenBank/DDBJ whole genome shotgun (WGS) entry which is preliminary data.</text>
</comment>
<organism evidence="1 2">
    <name type="scientific">Linum tenue</name>
    <dbReference type="NCBI Taxonomy" id="586396"/>
    <lineage>
        <taxon>Eukaryota</taxon>
        <taxon>Viridiplantae</taxon>
        <taxon>Streptophyta</taxon>
        <taxon>Embryophyta</taxon>
        <taxon>Tracheophyta</taxon>
        <taxon>Spermatophyta</taxon>
        <taxon>Magnoliopsida</taxon>
        <taxon>eudicotyledons</taxon>
        <taxon>Gunneridae</taxon>
        <taxon>Pentapetalae</taxon>
        <taxon>rosids</taxon>
        <taxon>fabids</taxon>
        <taxon>Malpighiales</taxon>
        <taxon>Linaceae</taxon>
        <taxon>Linum</taxon>
    </lineage>
</organism>